<dbReference type="PANTHER" id="PTHR21666">
    <property type="entry name" value="PEPTIDASE-RELATED"/>
    <property type="match status" value="1"/>
</dbReference>
<dbReference type="Proteomes" id="UP000326671">
    <property type="component" value="Unassembled WGS sequence"/>
</dbReference>
<feature type="coiled-coil region" evidence="2">
    <location>
        <begin position="33"/>
        <end position="134"/>
    </location>
</feature>
<dbReference type="GO" id="GO:0004222">
    <property type="term" value="F:metalloendopeptidase activity"/>
    <property type="evidence" value="ECO:0007669"/>
    <property type="project" value="TreeGrafter"/>
</dbReference>
<dbReference type="RefSeq" id="WP_150441901.1">
    <property type="nucleotide sequence ID" value="NZ_VYKL01000035.1"/>
</dbReference>
<reference evidence="6 7" key="1">
    <citation type="submission" date="2019-09" db="EMBL/GenBank/DDBJ databases">
        <title>Whole genome sequences of isolates from the Mars Exploration Rovers.</title>
        <authorList>
            <person name="Seuylemezian A."/>
            <person name="Vaishampayan P."/>
        </authorList>
    </citation>
    <scope>NUCLEOTIDE SEQUENCE [LARGE SCALE GENOMIC DNA]</scope>
    <source>
        <strain evidence="6 7">MER_TA_151</strain>
    </source>
</reference>
<dbReference type="SUPFAM" id="SSF51261">
    <property type="entry name" value="Duplicated hybrid motif"/>
    <property type="match status" value="1"/>
</dbReference>
<sequence>MKKTIMILSMAVTVGLGTALTGFPDRIAMAESIGELEKKSKEIQNKKEGIQNELNQTEAQLNEISAEKAQVNAEINRIDLAIGDTTAKITEKNQQIEEKNIEITQLNKEIDVLVERIKARNEVLKDRARSYQESGGMVSYIEVLVGAESFSDFIDRVGAVAVILEADQDILAEHNADKEALEQKQAQVEKELSELEAMRAELAKLQADLNVQKEEKNQLMASLLQEEAQVNELKMSLEEQNENLAAQDSAVQKAIELEQQRQAELKRQREAAAQAAAAQASGPSGSSSSAVSTIPVSDGTFTRPAAGTLTSGFGWRSFNGGGFHYGVDIAKGGSVPIVAAADGVVSRSYSSSSYGETIMITHIIDGQTYTTVYAHLSSRSVGNLTAVSKGQVIGYMGNTGDSYGQHLHFELHRGAWNAAKSNAINPVGIVPL</sequence>
<dbReference type="InterPro" id="IPR016047">
    <property type="entry name" value="M23ase_b-sheet_dom"/>
</dbReference>
<accession>A0A5J5HBN8</accession>
<organism evidence="6 7">
    <name type="scientific">Niallia endozanthoxylica</name>
    <dbReference type="NCBI Taxonomy" id="2036016"/>
    <lineage>
        <taxon>Bacteria</taxon>
        <taxon>Bacillati</taxon>
        <taxon>Bacillota</taxon>
        <taxon>Bacilli</taxon>
        <taxon>Bacillales</taxon>
        <taxon>Bacillaceae</taxon>
        <taxon>Niallia</taxon>
    </lineage>
</organism>
<protein>
    <submittedName>
        <fullName evidence="6">Peptidoglycan DD-metalloendopeptidase family protein</fullName>
    </submittedName>
</protein>
<dbReference type="EMBL" id="VYKL01000035">
    <property type="protein sequence ID" value="KAA9018030.1"/>
    <property type="molecule type" value="Genomic_DNA"/>
</dbReference>
<name>A0A5J5HBN8_9BACI</name>
<evidence type="ECO:0000259" key="4">
    <source>
        <dbReference type="Pfam" id="PF01551"/>
    </source>
</evidence>
<dbReference type="InterPro" id="IPR050570">
    <property type="entry name" value="Cell_wall_metabolism_enzyme"/>
</dbReference>
<evidence type="ECO:0000313" key="7">
    <source>
        <dbReference type="Proteomes" id="UP000326671"/>
    </source>
</evidence>
<dbReference type="PANTHER" id="PTHR21666:SF270">
    <property type="entry name" value="MUREIN HYDROLASE ACTIVATOR ENVC"/>
    <property type="match status" value="1"/>
</dbReference>
<evidence type="ECO:0000256" key="1">
    <source>
        <dbReference type="ARBA" id="ARBA00022729"/>
    </source>
</evidence>
<keyword evidence="1" id="KW-0732">Signal</keyword>
<evidence type="ECO:0000256" key="3">
    <source>
        <dbReference type="SAM" id="MobiDB-lite"/>
    </source>
</evidence>
<dbReference type="CDD" id="cd12797">
    <property type="entry name" value="M23_peptidase"/>
    <property type="match status" value="1"/>
</dbReference>
<keyword evidence="2" id="KW-0175">Coiled coil</keyword>
<feature type="region of interest" description="Disordered" evidence="3">
    <location>
        <begin position="265"/>
        <end position="294"/>
    </location>
</feature>
<evidence type="ECO:0000256" key="2">
    <source>
        <dbReference type="SAM" id="Coils"/>
    </source>
</evidence>
<dbReference type="AlphaFoldDB" id="A0A5J5HBN8"/>
<feature type="compositionally biased region" description="Low complexity" evidence="3">
    <location>
        <begin position="271"/>
        <end position="294"/>
    </location>
</feature>
<dbReference type="InterPro" id="IPR057309">
    <property type="entry name" value="PcsB_CC"/>
</dbReference>
<proteinExistence type="predicted"/>
<dbReference type="Pfam" id="PF24568">
    <property type="entry name" value="CC_PcsB"/>
    <property type="match status" value="1"/>
</dbReference>
<dbReference type="Gene3D" id="2.70.70.10">
    <property type="entry name" value="Glucose Permease (Domain IIA)"/>
    <property type="match status" value="1"/>
</dbReference>
<feature type="domain" description="Peptidoglycan hydrolase PcsB coiled-coil" evidence="5">
    <location>
        <begin position="110"/>
        <end position="184"/>
    </location>
</feature>
<feature type="domain" description="M23ase beta-sheet core" evidence="4">
    <location>
        <begin position="323"/>
        <end position="420"/>
    </location>
</feature>
<evidence type="ECO:0000259" key="5">
    <source>
        <dbReference type="Pfam" id="PF24568"/>
    </source>
</evidence>
<dbReference type="OrthoDB" id="9805070at2"/>
<dbReference type="Gene3D" id="6.10.250.3150">
    <property type="match status" value="1"/>
</dbReference>
<gene>
    <name evidence="6" type="ORF">F4V44_20640</name>
</gene>
<dbReference type="Pfam" id="PF01551">
    <property type="entry name" value="Peptidase_M23"/>
    <property type="match status" value="1"/>
</dbReference>
<evidence type="ECO:0000313" key="6">
    <source>
        <dbReference type="EMBL" id="KAA9018030.1"/>
    </source>
</evidence>
<keyword evidence="7" id="KW-1185">Reference proteome</keyword>
<dbReference type="InterPro" id="IPR011055">
    <property type="entry name" value="Dup_hybrid_motif"/>
</dbReference>
<comment type="caution">
    <text evidence="6">The sequence shown here is derived from an EMBL/GenBank/DDBJ whole genome shotgun (WGS) entry which is preliminary data.</text>
</comment>